<dbReference type="Gene3D" id="3.30.465.10">
    <property type="match status" value="2"/>
</dbReference>
<keyword evidence="3" id="KW-0285">Flavoprotein</keyword>
<dbReference type="AlphaFoldDB" id="A0A4S8QL97"/>
<dbReference type="InterPro" id="IPR050416">
    <property type="entry name" value="FAD-linked_Oxidoreductase"/>
</dbReference>
<keyword evidence="4" id="KW-0274">FAD</keyword>
<gene>
    <name evidence="6" type="ORF">BGAL_0476g00010</name>
</gene>
<comment type="cofactor">
    <cofactor evidence="1">
        <name>FAD</name>
        <dbReference type="ChEBI" id="CHEBI:57692"/>
    </cofactor>
</comment>
<evidence type="ECO:0000256" key="4">
    <source>
        <dbReference type="ARBA" id="ARBA00022827"/>
    </source>
</evidence>
<evidence type="ECO:0000256" key="2">
    <source>
        <dbReference type="ARBA" id="ARBA00005466"/>
    </source>
</evidence>
<reference evidence="6 7" key="1">
    <citation type="submission" date="2017-12" db="EMBL/GenBank/DDBJ databases">
        <title>Comparative genomics of Botrytis spp.</title>
        <authorList>
            <person name="Valero-Jimenez C.A."/>
            <person name="Tapia P."/>
            <person name="Veloso J."/>
            <person name="Silva-Moreno E."/>
            <person name="Staats M."/>
            <person name="Valdes J.H."/>
            <person name="Van Kan J.A.L."/>
        </authorList>
    </citation>
    <scope>NUCLEOTIDE SEQUENCE [LARGE SCALE GENOMIC DNA]</scope>
    <source>
        <strain evidence="6 7">MUCL435</strain>
    </source>
</reference>
<sequence>MKWATDKNIRIVIKGTGHDLNGRSSGANSLSIWTHNFLKREFDSSWPIPGSNSTADVLIAGSGNNLKLLYNAAHEAGKSIVGATVITPSGEILTANVEQNPDLLWAIRGGGPGTYGVVTGYFLQALPAVSSVPVAKLKVIPVGSKNKTTAATAAWNSLAILFQNFPYIMDTGLSGELTAATGFIAKAFSG</sequence>
<protein>
    <recommendedName>
        <fullName evidence="8">FAD-binding PCMH-type domain-containing protein</fullName>
    </recommendedName>
</protein>
<evidence type="ECO:0000313" key="6">
    <source>
        <dbReference type="EMBL" id="THV45538.1"/>
    </source>
</evidence>
<comment type="similarity">
    <text evidence="2">Belongs to the oxygen-dependent FAD-linked oxidoreductase family.</text>
</comment>
<evidence type="ECO:0000256" key="1">
    <source>
        <dbReference type="ARBA" id="ARBA00001974"/>
    </source>
</evidence>
<keyword evidence="5" id="KW-0560">Oxidoreductase</keyword>
<dbReference type="GO" id="GO:0016491">
    <property type="term" value="F:oxidoreductase activity"/>
    <property type="evidence" value="ECO:0007669"/>
    <property type="project" value="UniProtKB-KW"/>
</dbReference>
<dbReference type="OrthoDB" id="9983560at2759"/>
<evidence type="ECO:0000256" key="3">
    <source>
        <dbReference type="ARBA" id="ARBA00022630"/>
    </source>
</evidence>
<proteinExistence type="inferred from homology"/>
<dbReference type="EMBL" id="PQXL01000475">
    <property type="protein sequence ID" value="THV45538.1"/>
    <property type="molecule type" value="Genomic_DNA"/>
</dbReference>
<dbReference type="PANTHER" id="PTHR42973">
    <property type="entry name" value="BINDING OXIDOREDUCTASE, PUTATIVE (AFU_ORTHOLOGUE AFUA_1G17690)-RELATED"/>
    <property type="match status" value="1"/>
</dbReference>
<evidence type="ECO:0000313" key="7">
    <source>
        <dbReference type="Proteomes" id="UP000308671"/>
    </source>
</evidence>
<evidence type="ECO:0008006" key="8">
    <source>
        <dbReference type="Google" id="ProtNLM"/>
    </source>
</evidence>
<name>A0A4S8QL97_9HELO</name>
<dbReference type="SUPFAM" id="SSF56176">
    <property type="entry name" value="FAD-binding/transporter-associated domain-like"/>
    <property type="match status" value="1"/>
</dbReference>
<keyword evidence="7" id="KW-1185">Reference proteome</keyword>
<accession>A0A4S8QL97</accession>
<dbReference type="Proteomes" id="UP000308671">
    <property type="component" value="Unassembled WGS sequence"/>
</dbReference>
<organism evidence="6 7">
    <name type="scientific">Botrytis galanthina</name>
    <dbReference type="NCBI Taxonomy" id="278940"/>
    <lineage>
        <taxon>Eukaryota</taxon>
        <taxon>Fungi</taxon>
        <taxon>Dikarya</taxon>
        <taxon>Ascomycota</taxon>
        <taxon>Pezizomycotina</taxon>
        <taxon>Leotiomycetes</taxon>
        <taxon>Helotiales</taxon>
        <taxon>Sclerotiniaceae</taxon>
        <taxon>Botrytis</taxon>
    </lineage>
</organism>
<dbReference type="InterPro" id="IPR036318">
    <property type="entry name" value="FAD-bd_PCMH-like_sf"/>
</dbReference>
<dbReference type="PANTHER" id="PTHR42973:SF39">
    <property type="entry name" value="FAD-BINDING PCMH-TYPE DOMAIN-CONTAINING PROTEIN"/>
    <property type="match status" value="1"/>
</dbReference>
<evidence type="ECO:0000256" key="5">
    <source>
        <dbReference type="ARBA" id="ARBA00023002"/>
    </source>
</evidence>
<dbReference type="InterPro" id="IPR016169">
    <property type="entry name" value="FAD-bd_PCMH_sub2"/>
</dbReference>
<dbReference type="GO" id="GO:0050660">
    <property type="term" value="F:flavin adenine dinucleotide binding"/>
    <property type="evidence" value="ECO:0007669"/>
    <property type="project" value="InterPro"/>
</dbReference>
<comment type="caution">
    <text evidence="6">The sequence shown here is derived from an EMBL/GenBank/DDBJ whole genome shotgun (WGS) entry which is preliminary data.</text>
</comment>